<evidence type="ECO:0000256" key="1">
    <source>
        <dbReference type="ARBA" id="ARBA00022723"/>
    </source>
</evidence>
<evidence type="ECO:0000256" key="2">
    <source>
        <dbReference type="ARBA" id="ARBA00022737"/>
    </source>
</evidence>
<dbReference type="SUPFAM" id="SSF47473">
    <property type="entry name" value="EF-hand"/>
    <property type="match status" value="1"/>
</dbReference>
<dbReference type="InterPro" id="IPR011992">
    <property type="entry name" value="EF-hand-dom_pair"/>
</dbReference>
<dbReference type="PROSITE" id="PS50222">
    <property type="entry name" value="EF_HAND_2"/>
    <property type="match status" value="3"/>
</dbReference>
<dbReference type="AlphaFoldDB" id="A0AAD6LLI3"/>
<keyword evidence="2" id="KW-0677">Repeat</keyword>
<evidence type="ECO:0000256" key="4">
    <source>
        <dbReference type="SAM" id="MobiDB-lite"/>
    </source>
</evidence>
<dbReference type="Gene3D" id="1.10.238.10">
    <property type="entry name" value="EF-hand"/>
    <property type="match status" value="2"/>
</dbReference>
<protein>
    <recommendedName>
        <fullName evidence="5">EF-hand domain-containing protein</fullName>
    </recommendedName>
</protein>
<dbReference type="InterPro" id="IPR002048">
    <property type="entry name" value="EF_hand_dom"/>
</dbReference>
<name>A0AAD6LLI3_9ROSI</name>
<feature type="domain" description="EF-hand" evidence="5">
    <location>
        <begin position="201"/>
        <end position="236"/>
    </location>
</feature>
<feature type="compositionally biased region" description="Low complexity" evidence="4">
    <location>
        <begin position="543"/>
        <end position="552"/>
    </location>
</feature>
<evidence type="ECO:0000313" key="6">
    <source>
        <dbReference type="EMBL" id="KAJ6969229.1"/>
    </source>
</evidence>
<gene>
    <name evidence="6" type="ORF">NC653_037023</name>
</gene>
<feature type="compositionally biased region" description="Low complexity" evidence="4">
    <location>
        <begin position="335"/>
        <end position="357"/>
    </location>
</feature>
<comment type="caution">
    <text evidence="6">The sequence shown here is derived from an EMBL/GenBank/DDBJ whole genome shotgun (WGS) entry which is preliminary data.</text>
</comment>
<dbReference type="PROSITE" id="PS00018">
    <property type="entry name" value="EF_HAND_1"/>
    <property type="match status" value="3"/>
</dbReference>
<keyword evidence="3" id="KW-0106">Calcium</keyword>
<feature type="region of interest" description="Disordered" evidence="4">
    <location>
        <begin position="313"/>
        <end position="376"/>
    </location>
</feature>
<evidence type="ECO:0000256" key="3">
    <source>
        <dbReference type="ARBA" id="ARBA00022837"/>
    </source>
</evidence>
<proteinExistence type="predicted"/>
<keyword evidence="1" id="KW-0479">Metal-binding</keyword>
<feature type="compositionally biased region" description="Low complexity" evidence="4">
    <location>
        <begin position="22"/>
        <end position="31"/>
    </location>
</feature>
<dbReference type="SMART" id="SM00054">
    <property type="entry name" value="EFh"/>
    <property type="match status" value="3"/>
</dbReference>
<reference evidence="6 7" key="1">
    <citation type="journal article" date="2023" name="Mol. Ecol. Resour.">
        <title>Chromosome-level genome assembly of a triploid poplar Populus alba 'Berolinensis'.</title>
        <authorList>
            <person name="Chen S."/>
            <person name="Yu Y."/>
            <person name="Wang X."/>
            <person name="Wang S."/>
            <person name="Zhang T."/>
            <person name="Zhou Y."/>
            <person name="He R."/>
            <person name="Meng N."/>
            <person name="Wang Y."/>
            <person name="Liu W."/>
            <person name="Liu Z."/>
            <person name="Liu J."/>
            <person name="Guo Q."/>
            <person name="Huang H."/>
            <person name="Sederoff R.R."/>
            <person name="Wang G."/>
            <person name="Qu G."/>
            <person name="Chen S."/>
        </authorList>
    </citation>
    <scope>NUCLEOTIDE SEQUENCE [LARGE SCALE GENOMIC DNA]</scope>
    <source>
        <strain evidence="6">SC-2020</strain>
    </source>
</reference>
<dbReference type="EMBL" id="JAQIZT010000016">
    <property type="protein sequence ID" value="KAJ6969229.1"/>
    <property type="molecule type" value="Genomic_DNA"/>
</dbReference>
<dbReference type="Proteomes" id="UP001164929">
    <property type="component" value="Chromosome 16"/>
</dbReference>
<accession>A0AAD6LLI3</accession>
<feature type="domain" description="EF-hand" evidence="5">
    <location>
        <begin position="66"/>
        <end position="101"/>
    </location>
</feature>
<dbReference type="GO" id="GO:0005509">
    <property type="term" value="F:calcium ion binding"/>
    <property type="evidence" value="ECO:0007669"/>
    <property type="project" value="InterPro"/>
</dbReference>
<dbReference type="Pfam" id="PF13499">
    <property type="entry name" value="EF-hand_7"/>
    <property type="match status" value="1"/>
</dbReference>
<evidence type="ECO:0000259" key="5">
    <source>
        <dbReference type="PROSITE" id="PS50222"/>
    </source>
</evidence>
<feature type="region of interest" description="Disordered" evidence="4">
    <location>
        <begin position="531"/>
        <end position="552"/>
    </location>
</feature>
<dbReference type="InterPro" id="IPR018247">
    <property type="entry name" value="EF_Hand_1_Ca_BS"/>
</dbReference>
<feature type="compositionally biased region" description="Polar residues" evidence="4">
    <location>
        <begin position="313"/>
        <end position="328"/>
    </location>
</feature>
<organism evidence="6 7">
    <name type="scientific">Populus alba x Populus x berolinensis</name>
    <dbReference type="NCBI Taxonomy" id="444605"/>
    <lineage>
        <taxon>Eukaryota</taxon>
        <taxon>Viridiplantae</taxon>
        <taxon>Streptophyta</taxon>
        <taxon>Embryophyta</taxon>
        <taxon>Tracheophyta</taxon>
        <taxon>Spermatophyta</taxon>
        <taxon>Magnoliopsida</taxon>
        <taxon>eudicotyledons</taxon>
        <taxon>Gunneridae</taxon>
        <taxon>Pentapetalae</taxon>
        <taxon>rosids</taxon>
        <taxon>fabids</taxon>
        <taxon>Malpighiales</taxon>
        <taxon>Salicaceae</taxon>
        <taxon>Saliceae</taxon>
        <taxon>Populus</taxon>
    </lineage>
</organism>
<keyword evidence="7" id="KW-1185">Reference proteome</keyword>
<dbReference type="FunFam" id="1.10.238.10:FF:000777">
    <property type="entry name" value="Uncharacterized protein"/>
    <property type="match status" value="1"/>
</dbReference>
<dbReference type="InterPro" id="IPR039647">
    <property type="entry name" value="EF_hand_pair_protein_CML-like"/>
</dbReference>
<dbReference type="CDD" id="cd00051">
    <property type="entry name" value="EFh"/>
    <property type="match status" value="1"/>
</dbReference>
<dbReference type="PANTHER" id="PTHR10891">
    <property type="entry name" value="EF-HAND CALCIUM-BINDING DOMAIN CONTAINING PROTEIN"/>
    <property type="match status" value="1"/>
</dbReference>
<feature type="region of interest" description="Disordered" evidence="4">
    <location>
        <begin position="1"/>
        <end position="31"/>
    </location>
</feature>
<dbReference type="Pfam" id="PF13405">
    <property type="entry name" value="EF-hand_6"/>
    <property type="match status" value="1"/>
</dbReference>
<sequence>MKSMGWDGKETPGKWSLATGGSESVSTAATETTQVHTMEAAAAAAATSASARNKKSSSFSLRSPSLNSLRLRRVFDLFDKNGDGMITIQEISQALSLLGLDADFSELEFTIKSHIKPDNIGLSFEDFLSLHQSLDNSFFGYDNNAAEEEASANNIGDQAWKRMEESDLSEAFKVFDEDGDGYISAHELQVVLRKLGLPEAKETDRIQKMIITVDSNHDGRVDFFEFKEMMRSVLDLHSHIPSCGVCSFFVDQELEESFSFSSCYDFNSSSFQSIFSDESDDESYIEIALEQKNYHGDIDDWADEEMELRISFSSSAPFQEPSSTTTSIEYEPAATMSKSPSSSSTTTTSTMNPSSPSKEGDQWDAQMGSKASNSTFRIQKTIKRKAQFPKVHGFLNMLKPSLTVSSEANDENGRPANSNHLELVRPSTMKGSKETAMNSSSIVMKFLVKFRALRIRTLLASFMKSRQEINFPRGKKSIGAYQTLIKPSDKWLVRKGQGSSSNSNNPFGNGERSRVMEKNLDAIRGVLEAMSTSVGGKDRKSKSCPSSTKSSPAHLGFSIGNQNHKICAQDNSIQAAIAHCKRSFGQSIV</sequence>
<evidence type="ECO:0000313" key="7">
    <source>
        <dbReference type="Proteomes" id="UP001164929"/>
    </source>
</evidence>
<feature type="domain" description="EF-hand" evidence="5">
    <location>
        <begin position="163"/>
        <end position="198"/>
    </location>
</feature>